<evidence type="ECO:0000313" key="1">
    <source>
        <dbReference type="EMBL" id="GLL10160.1"/>
    </source>
</evidence>
<dbReference type="GO" id="GO:0030638">
    <property type="term" value="P:polyketide metabolic process"/>
    <property type="evidence" value="ECO:0007669"/>
    <property type="project" value="InterPro"/>
</dbReference>
<protein>
    <recommendedName>
        <fullName evidence="3">SnoaL-like polyketide cyclase</fullName>
    </recommendedName>
</protein>
<dbReference type="SUPFAM" id="SSF54427">
    <property type="entry name" value="NTF2-like"/>
    <property type="match status" value="1"/>
</dbReference>
<name>A0A9W6L0Y3_9PSEU</name>
<gene>
    <name evidence="1" type="ORF">GCM10017577_13000</name>
</gene>
<dbReference type="InterPro" id="IPR032710">
    <property type="entry name" value="NTF2-like_dom_sf"/>
</dbReference>
<proteinExistence type="predicted"/>
<dbReference type="Pfam" id="PF07366">
    <property type="entry name" value="SnoaL"/>
    <property type="match status" value="1"/>
</dbReference>
<reference evidence="1" key="1">
    <citation type="journal article" date="2014" name="Int. J. Syst. Evol. Microbiol.">
        <title>Complete genome sequence of Corynebacterium casei LMG S-19264T (=DSM 44701T), isolated from a smear-ripened cheese.</title>
        <authorList>
            <consortium name="US DOE Joint Genome Institute (JGI-PGF)"/>
            <person name="Walter F."/>
            <person name="Albersmeier A."/>
            <person name="Kalinowski J."/>
            <person name="Ruckert C."/>
        </authorList>
    </citation>
    <scope>NUCLEOTIDE SEQUENCE</scope>
    <source>
        <strain evidence="1">VKM Ac-1069</strain>
    </source>
</reference>
<accession>A0A9W6L0Y3</accession>
<sequence>MSSQTGFFSRFGDAWCTGKVDVVDELFPADVAYHLPPFPDMDREGLKQLITGFHQAFPDFSLTIHEEMRDGDTTIARWSCTATFTGASPLLPLAPTGLATEGSGAHVLHWYRDTPIEVWHFGDWLGWLQRCGVMPPLG</sequence>
<evidence type="ECO:0000313" key="2">
    <source>
        <dbReference type="Proteomes" id="UP001143463"/>
    </source>
</evidence>
<keyword evidence="2" id="KW-1185">Reference proteome</keyword>
<organism evidence="1 2">
    <name type="scientific">Pseudonocardia halophobica</name>
    <dbReference type="NCBI Taxonomy" id="29401"/>
    <lineage>
        <taxon>Bacteria</taxon>
        <taxon>Bacillati</taxon>
        <taxon>Actinomycetota</taxon>
        <taxon>Actinomycetes</taxon>
        <taxon>Pseudonocardiales</taxon>
        <taxon>Pseudonocardiaceae</taxon>
        <taxon>Pseudonocardia</taxon>
    </lineage>
</organism>
<dbReference type="Gene3D" id="3.10.450.50">
    <property type="match status" value="1"/>
</dbReference>
<comment type="caution">
    <text evidence="1">The sequence shown here is derived from an EMBL/GenBank/DDBJ whole genome shotgun (WGS) entry which is preliminary data.</text>
</comment>
<dbReference type="Proteomes" id="UP001143463">
    <property type="component" value="Unassembled WGS sequence"/>
</dbReference>
<dbReference type="RefSeq" id="WP_156067092.1">
    <property type="nucleotide sequence ID" value="NZ_BAAAUZ010000001.1"/>
</dbReference>
<dbReference type="AlphaFoldDB" id="A0A9W6L0Y3"/>
<reference evidence="1" key="2">
    <citation type="submission" date="2023-01" db="EMBL/GenBank/DDBJ databases">
        <authorList>
            <person name="Sun Q."/>
            <person name="Evtushenko L."/>
        </authorList>
    </citation>
    <scope>NUCLEOTIDE SEQUENCE</scope>
    <source>
        <strain evidence="1">VKM Ac-1069</strain>
    </source>
</reference>
<dbReference type="EMBL" id="BSFQ01000004">
    <property type="protein sequence ID" value="GLL10160.1"/>
    <property type="molecule type" value="Genomic_DNA"/>
</dbReference>
<dbReference type="InterPro" id="IPR009959">
    <property type="entry name" value="Cyclase_SnoaL-like"/>
</dbReference>
<evidence type="ECO:0008006" key="3">
    <source>
        <dbReference type="Google" id="ProtNLM"/>
    </source>
</evidence>